<evidence type="ECO:0000313" key="1">
    <source>
        <dbReference type="EMBL" id="PTQ30176.1"/>
    </source>
</evidence>
<evidence type="ECO:0000313" key="2">
    <source>
        <dbReference type="Proteomes" id="UP000244005"/>
    </source>
</evidence>
<dbReference type="Proteomes" id="UP000244005">
    <property type="component" value="Unassembled WGS sequence"/>
</dbReference>
<proteinExistence type="predicted"/>
<organism evidence="1 2">
    <name type="scientific">Marchantia polymorpha</name>
    <name type="common">Common liverwort</name>
    <name type="synonym">Marchantia aquatica</name>
    <dbReference type="NCBI Taxonomy" id="3197"/>
    <lineage>
        <taxon>Eukaryota</taxon>
        <taxon>Viridiplantae</taxon>
        <taxon>Streptophyta</taxon>
        <taxon>Embryophyta</taxon>
        <taxon>Marchantiophyta</taxon>
        <taxon>Marchantiopsida</taxon>
        <taxon>Marchantiidae</taxon>
        <taxon>Marchantiales</taxon>
        <taxon>Marchantiaceae</taxon>
        <taxon>Marchantia</taxon>
    </lineage>
</organism>
<dbReference type="EMBL" id="KZ772801">
    <property type="protein sequence ID" value="PTQ30176.1"/>
    <property type="molecule type" value="Genomic_DNA"/>
</dbReference>
<name>A0A2R6W8I6_MARPO</name>
<keyword evidence="2" id="KW-1185">Reference proteome</keyword>
<reference evidence="2" key="1">
    <citation type="journal article" date="2017" name="Cell">
        <title>Insights into land plant evolution garnered from the Marchantia polymorpha genome.</title>
        <authorList>
            <person name="Bowman J.L."/>
            <person name="Kohchi T."/>
            <person name="Yamato K.T."/>
            <person name="Jenkins J."/>
            <person name="Shu S."/>
            <person name="Ishizaki K."/>
            <person name="Yamaoka S."/>
            <person name="Nishihama R."/>
            <person name="Nakamura Y."/>
            <person name="Berger F."/>
            <person name="Adam C."/>
            <person name="Aki S.S."/>
            <person name="Althoff F."/>
            <person name="Araki T."/>
            <person name="Arteaga-Vazquez M.A."/>
            <person name="Balasubrmanian S."/>
            <person name="Barry K."/>
            <person name="Bauer D."/>
            <person name="Boehm C.R."/>
            <person name="Briginshaw L."/>
            <person name="Caballero-Perez J."/>
            <person name="Catarino B."/>
            <person name="Chen F."/>
            <person name="Chiyoda S."/>
            <person name="Chovatia M."/>
            <person name="Davies K.M."/>
            <person name="Delmans M."/>
            <person name="Demura T."/>
            <person name="Dierschke T."/>
            <person name="Dolan L."/>
            <person name="Dorantes-Acosta A.E."/>
            <person name="Eklund D.M."/>
            <person name="Florent S.N."/>
            <person name="Flores-Sandoval E."/>
            <person name="Fujiyama A."/>
            <person name="Fukuzawa H."/>
            <person name="Galik B."/>
            <person name="Grimanelli D."/>
            <person name="Grimwood J."/>
            <person name="Grossniklaus U."/>
            <person name="Hamada T."/>
            <person name="Haseloff J."/>
            <person name="Hetherington A.J."/>
            <person name="Higo A."/>
            <person name="Hirakawa Y."/>
            <person name="Hundley H.N."/>
            <person name="Ikeda Y."/>
            <person name="Inoue K."/>
            <person name="Inoue S.I."/>
            <person name="Ishida S."/>
            <person name="Jia Q."/>
            <person name="Kakita M."/>
            <person name="Kanazawa T."/>
            <person name="Kawai Y."/>
            <person name="Kawashima T."/>
            <person name="Kennedy M."/>
            <person name="Kinose K."/>
            <person name="Kinoshita T."/>
            <person name="Kohara Y."/>
            <person name="Koide E."/>
            <person name="Komatsu K."/>
            <person name="Kopischke S."/>
            <person name="Kubo M."/>
            <person name="Kyozuka J."/>
            <person name="Lagercrantz U."/>
            <person name="Lin S.S."/>
            <person name="Lindquist E."/>
            <person name="Lipzen A.M."/>
            <person name="Lu C.W."/>
            <person name="De Luna E."/>
            <person name="Martienssen R.A."/>
            <person name="Minamino N."/>
            <person name="Mizutani M."/>
            <person name="Mizutani M."/>
            <person name="Mochizuki N."/>
            <person name="Monte I."/>
            <person name="Mosher R."/>
            <person name="Nagasaki H."/>
            <person name="Nakagami H."/>
            <person name="Naramoto S."/>
            <person name="Nishitani K."/>
            <person name="Ohtani M."/>
            <person name="Okamoto T."/>
            <person name="Okumura M."/>
            <person name="Phillips J."/>
            <person name="Pollak B."/>
            <person name="Reinders A."/>
            <person name="Rovekamp M."/>
            <person name="Sano R."/>
            <person name="Sawa S."/>
            <person name="Schmid M.W."/>
            <person name="Shirakawa M."/>
            <person name="Solano R."/>
            <person name="Spunde A."/>
            <person name="Suetsugu N."/>
            <person name="Sugano S."/>
            <person name="Sugiyama A."/>
            <person name="Sun R."/>
            <person name="Suzuki Y."/>
            <person name="Takenaka M."/>
            <person name="Takezawa D."/>
            <person name="Tomogane H."/>
            <person name="Tsuzuki M."/>
            <person name="Ueda T."/>
            <person name="Umeda M."/>
            <person name="Ward J.M."/>
            <person name="Watanabe Y."/>
            <person name="Yazaki K."/>
            <person name="Yokoyama R."/>
            <person name="Yoshitake Y."/>
            <person name="Yotsui I."/>
            <person name="Zachgo S."/>
            <person name="Schmutz J."/>
        </authorList>
    </citation>
    <scope>NUCLEOTIDE SEQUENCE [LARGE SCALE GENOMIC DNA]</scope>
    <source>
        <strain evidence="2">Tak-1</strain>
    </source>
</reference>
<gene>
    <name evidence="1" type="ORF">MARPO_0129s0054</name>
</gene>
<sequence length="264" mass="29041">MVNRELLQQRALGRDVIDDFVGAVASPQALELAPAAIHHREHGRLHVDLGFPVAVLVGLARHPRPHVHVPPRRGAQRCLSPVLADQRHRPHPVLQGQPIEHLRQRFPRQSCPRPFLGHHHHQFVVVPPPWTAFHRHRWRPRLQQQLCSPNVSGIRCLLGAALLSSGLSSSSSSSSGPHEPEQFRDGENLHVARPGIPPEFLSNHSSRSNIRSAAATTSAYLQPRNSPIHPIAARCTNSRHKHILNFGASSHLTASLAGGATDST</sequence>
<dbReference type="AlphaFoldDB" id="A0A2R6W8I6"/>
<protein>
    <submittedName>
        <fullName evidence="1">Uncharacterized protein</fullName>
    </submittedName>
</protein>
<accession>A0A2R6W8I6</accession>